<dbReference type="PANTHER" id="PTHR10027:SF10">
    <property type="entry name" value="SLOWPOKE 2, ISOFORM D"/>
    <property type="match status" value="1"/>
</dbReference>
<keyword evidence="10 17" id="KW-0407">Ion channel</keyword>
<keyword evidence="3" id="KW-0633">Potassium transport</keyword>
<feature type="transmembrane region" description="Helical" evidence="13">
    <location>
        <begin position="264"/>
        <end position="285"/>
    </location>
</feature>
<feature type="domain" description="Potassium channel" evidence="15">
    <location>
        <begin position="401"/>
        <end position="474"/>
    </location>
</feature>
<comment type="subcellular location">
    <subcellularLocation>
        <location evidence="1">Membrane</location>
        <topology evidence="1">Multi-pass membrane protein</topology>
    </subcellularLocation>
</comment>
<feature type="region of interest" description="Disordered" evidence="12">
    <location>
        <begin position="855"/>
        <end position="962"/>
    </location>
</feature>
<organism evidence="17 18">
    <name type="scientific">Cyanidioschyzon merolae (strain NIES-3377 / 10D)</name>
    <name type="common">Unicellular red alga</name>
    <dbReference type="NCBI Taxonomy" id="280699"/>
    <lineage>
        <taxon>Eukaryota</taxon>
        <taxon>Rhodophyta</taxon>
        <taxon>Bangiophyceae</taxon>
        <taxon>Cyanidiales</taxon>
        <taxon>Cyanidiaceae</taxon>
        <taxon>Cyanidioschyzon</taxon>
    </lineage>
</organism>
<dbReference type="InterPro" id="IPR013099">
    <property type="entry name" value="K_chnl_dom"/>
</dbReference>
<evidence type="ECO:0000256" key="10">
    <source>
        <dbReference type="ARBA" id="ARBA00023303"/>
    </source>
</evidence>
<feature type="domain" description="RCK N-terminal" evidence="16">
    <location>
        <begin position="491"/>
        <end position="613"/>
    </location>
</feature>
<dbReference type="RefSeq" id="XP_005537251.1">
    <property type="nucleotide sequence ID" value="XM_005537194.1"/>
</dbReference>
<dbReference type="Pfam" id="PF07885">
    <property type="entry name" value="Ion_trans_2"/>
    <property type="match status" value="1"/>
</dbReference>
<dbReference type="Gramene" id="CMN092CT">
    <property type="protein sequence ID" value="CMN092CT"/>
    <property type="gene ID" value="CMN092C"/>
</dbReference>
<feature type="transmembrane region" description="Helical" evidence="13">
    <location>
        <begin position="425"/>
        <end position="444"/>
    </location>
</feature>
<keyword evidence="6" id="KW-0630">Potassium</keyword>
<dbReference type="GO" id="GO:0005267">
    <property type="term" value="F:potassium channel activity"/>
    <property type="evidence" value="ECO:0007669"/>
    <property type="project" value="UniProtKB-KW"/>
</dbReference>
<evidence type="ECO:0000256" key="11">
    <source>
        <dbReference type="ARBA" id="ARBA00034430"/>
    </source>
</evidence>
<comment type="catalytic activity">
    <reaction evidence="11">
        <text>K(+)(in) = K(+)(out)</text>
        <dbReference type="Rhea" id="RHEA:29463"/>
        <dbReference type="ChEBI" id="CHEBI:29103"/>
    </reaction>
</comment>
<reference evidence="17 18" key="1">
    <citation type="journal article" date="2004" name="Nature">
        <title>Genome sequence of the ultrasmall unicellular red alga Cyanidioschyzon merolae 10D.</title>
        <authorList>
            <person name="Matsuzaki M."/>
            <person name="Misumi O."/>
            <person name="Shin-i T."/>
            <person name="Maruyama S."/>
            <person name="Takahara M."/>
            <person name="Miyagishima S."/>
            <person name="Mori T."/>
            <person name="Nishida K."/>
            <person name="Yagisawa F."/>
            <person name="Nishida K."/>
            <person name="Yoshida Y."/>
            <person name="Nishimura Y."/>
            <person name="Nakao S."/>
            <person name="Kobayashi T."/>
            <person name="Momoyama Y."/>
            <person name="Higashiyama T."/>
            <person name="Minoda A."/>
            <person name="Sano M."/>
            <person name="Nomoto H."/>
            <person name="Oishi K."/>
            <person name="Hayashi H."/>
            <person name="Ohta F."/>
            <person name="Nishizaka S."/>
            <person name="Haga S."/>
            <person name="Miura S."/>
            <person name="Morishita T."/>
            <person name="Kabeya Y."/>
            <person name="Terasawa K."/>
            <person name="Suzuki Y."/>
            <person name="Ishii Y."/>
            <person name="Asakawa S."/>
            <person name="Takano H."/>
            <person name="Ohta N."/>
            <person name="Kuroiwa H."/>
            <person name="Tanaka K."/>
            <person name="Shimizu N."/>
            <person name="Sugano S."/>
            <person name="Sato N."/>
            <person name="Nozaki H."/>
            <person name="Ogasawara N."/>
            <person name="Kohara Y."/>
            <person name="Kuroiwa T."/>
        </authorList>
    </citation>
    <scope>NUCLEOTIDE SEQUENCE [LARGE SCALE GENOMIC DNA]</scope>
    <source>
        <strain evidence="17 18">10D</strain>
    </source>
</reference>
<dbReference type="Pfam" id="PF22614">
    <property type="entry name" value="Slo-like_RCK"/>
    <property type="match status" value="1"/>
</dbReference>
<feature type="transmembrane region" description="Helical" evidence="13">
    <location>
        <begin position="391"/>
        <end position="410"/>
    </location>
</feature>
<evidence type="ECO:0000259" key="14">
    <source>
        <dbReference type="Pfam" id="PF03493"/>
    </source>
</evidence>
<dbReference type="Gene3D" id="1.10.287.70">
    <property type="match status" value="1"/>
</dbReference>
<dbReference type="InterPro" id="IPR003929">
    <property type="entry name" value="K_chnl_BK_asu"/>
</dbReference>
<dbReference type="OMA" id="ETESEQW"/>
<keyword evidence="9 13" id="KW-0472">Membrane</keyword>
<dbReference type="HOGENOM" id="CLU_250871_0_0_1"/>
<evidence type="ECO:0000256" key="2">
    <source>
        <dbReference type="ARBA" id="ARBA00022448"/>
    </source>
</evidence>
<feature type="domain" description="Calcium-activated potassium channel BK alpha subunit" evidence="14">
    <location>
        <begin position="661"/>
        <end position="748"/>
    </location>
</feature>
<dbReference type="PANTHER" id="PTHR10027">
    <property type="entry name" value="CALCIUM-ACTIVATED POTASSIUM CHANNEL ALPHA CHAIN"/>
    <property type="match status" value="1"/>
</dbReference>
<evidence type="ECO:0000256" key="7">
    <source>
        <dbReference type="ARBA" id="ARBA00022989"/>
    </source>
</evidence>
<evidence type="ECO:0000256" key="3">
    <source>
        <dbReference type="ARBA" id="ARBA00022538"/>
    </source>
</evidence>
<feature type="compositionally biased region" description="Basic residues" evidence="12">
    <location>
        <begin position="862"/>
        <end position="871"/>
    </location>
</feature>
<dbReference type="EMBL" id="AP006496">
    <property type="protein sequence ID" value="BAM81215.1"/>
    <property type="molecule type" value="Genomic_DNA"/>
</dbReference>
<evidence type="ECO:0000313" key="17">
    <source>
        <dbReference type="EMBL" id="BAM81215.1"/>
    </source>
</evidence>
<keyword evidence="5" id="KW-0631">Potassium channel</keyword>
<evidence type="ECO:0000256" key="1">
    <source>
        <dbReference type="ARBA" id="ARBA00004141"/>
    </source>
</evidence>
<reference evidence="17 18" key="2">
    <citation type="journal article" date="2007" name="BMC Biol.">
        <title>A 100%-complete sequence reveals unusually simple genomic features in the hot-spring red alga Cyanidioschyzon merolae.</title>
        <authorList>
            <person name="Nozaki H."/>
            <person name="Takano H."/>
            <person name="Misumi O."/>
            <person name="Terasawa K."/>
            <person name="Matsuzaki M."/>
            <person name="Maruyama S."/>
            <person name="Nishida K."/>
            <person name="Yagisawa F."/>
            <person name="Yoshida Y."/>
            <person name="Fujiwara T."/>
            <person name="Takio S."/>
            <person name="Tamura K."/>
            <person name="Chung S.J."/>
            <person name="Nakamura S."/>
            <person name="Kuroiwa H."/>
            <person name="Tanaka K."/>
            <person name="Sato N."/>
            <person name="Kuroiwa T."/>
        </authorList>
    </citation>
    <scope>NUCLEOTIDE SEQUENCE [LARGE SCALE GENOMIC DNA]</scope>
    <source>
        <strain evidence="17 18">10D</strain>
    </source>
</reference>
<evidence type="ECO:0000256" key="8">
    <source>
        <dbReference type="ARBA" id="ARBA00023065"/>
    </source>
</evidence>
<evidence type="ECO:0000259" key="15">
    <source>
        <dbReference type="Pfam" id="PF07885"/>
    </source>
</evidence>
<keyword evidence="8" id="KW-0406">Ion transport</keyword>
<keyword evidence="7 13" id="KW-1133">Transmembrane helix</keyword>
<dbReference type="KEGG" id="cme:CYME_CMN092C"/>
<evidence type="ECO:0000256" key="5">
    <source>
        <dbReference type="ARBA" id="ARBA00022826"/>
    </source>
</evidence>
<keyword evidence="4 13" id="KW-0812">Transmembrane</keyword>
<protein>
    <submittedName>
        <fullName evidence="17">Similar to calcium-activated potassium channel</fullName>
    </submittedName>
</protein>
<name>M1V5T2_CYAM1</name>
<sequence length="1459" mass="164024">MSSSDQDSVRLSDVKGLLFSLVWGSIIFCVVALKPFLLLLLFRALRRLRLLARRRARGRLAALWLRSRLNRHLLPPALTDRSVFAWLKPYEDADEGQFSGSAADTDAVFEQPDVLERLLQRETGKTNRASSPLQLSRGVLEAASQKPDFPVDSSLAQLDAGRVATASLHEPDLESVESTAIPDGPVVRHVGASGVVAERVADANDAQNWVNRARALHLSMKVMTPWWSRMIPPVSDRLPIVTEDSLRYSLLVERLEMTMERSRVTLALSWIRLLIDLATCVIFYVEGELRRDYIGRVYYWPVGLWFAVDYAFRVFLLPHRGPYYRNHVFTLSAIAESLSIPSALRSAAGNVSFVNFNFLRSITAVQAFFYIYNRDMLREDHMYIGRVGRYVVSLSIHLFAIVFSIAMLMFDIEYASGSNHFTPTSSIYFTIVTVTTVGYGDYVATNVVARIYVTIVIVIMVAYFAYAIANIVNIYKMSQEGKGSFRAGGYRRHIVVTGRPSLPQLEAALSVFYAEQRNALAYFIIFLDDLYLSEPQTHVLQHTEATDRVRLLVGNVYEAYDRRRVDLGHAEMCLLFSGVEPRDSYTETHRIADDAALVLRARTVRMHYPRLPLHILFQTPYAVRQLEDLFIQTQCLIDADEHPRDTEDAVQAGLLEYETRTLCQLEFAAYLLAANVHCNGASTLVRNMLADPRIDRPLCFGDSLSILEYKTGVRHKLRRISLPERLAGVRLGELALELYLRFEVAVAGLLILDSAGAWRVLYNPRHKIGTRGLLFILCARHQFRPVISWLYSTRAVDDLWELRKSLDRDDADTSSNNTRLSKQSRSSGWTRFGLVEVALPEVELGTGRGRLNTAASAEKLRLQQRRARSRRNTAVSNDSQKRQEAVSASAFPSVLSTERAHDTRAATAGVVKRTSLDATAESRPLADFARRSASESSEPGSEQDAGDQLRNSDDDVDEDEAPKEATVILATCSSTLSTVFLELFTKALRSSVSYVRVNADSSAPSQEPGFSAPNGWKVANFEVLVLVPSLSNESHFAEIAAKYGPLRHVAGSVLRISDLARVQAAHAHAIVLVSNDTAQGFVEPETTLSGLEVFSMVNLDLLLRHYQCDVYVTSELSRHQALEMVPAAAPRRVYLRLGNPFERRPIRHLQVYHPIDVLPTMPPNDDLHTPREHGAYRNHATPSSVPSTVALRVFEAHVGGDEGFRYRNRFASGELTATSIFATALLTREHALPGVVLLTKSLFGMPVSRFDHRGRRIRISRAHLHLANVPAEIHDIRYVELLEIVIRAGALPYGLYRGFHHNVRVSVADLHQMLLSRFSSNDHKDEGSMKPYESILDLVSDLARRLDIDSEEFMERILEPLTELDTGVDGATPGQRRQRTCFSWLTFWSCGQRRLPFPNRILNLGTPQNSLPYVLTNPPPYVRVSRHDGVYVVTENFERFLKKFHAICAQSLDDHKANA</sequence>
<feature type="transmembrane region" description="Helical" evidence="13">
    <location>
        <begin position="297"/>
        <end position="316"/>
    </location>
</feature>
<dbReference type="GeneID" id="16995320"/>
<evidence type="ECO:0000256" key="12">
    <source>
        <dbReference type="SAM" id="MobiDB-lite"/>
    </source>
</evidence>
<proteinExistence type="predicted"/>
<dbReference type="SUPFAM" id="SSF81324">
    <property type="entry name" value="Voltage-gated potassium channels"/>
    <property type="match status" value="1"/>
</dbReference>
<feature type="transmembrane region" description="Helical" evidence="13">
    <location>
        <begin position="20"/>
        <end position="45"/>
    </location>
</feature>
<evidence type="ECO:0000313" key="18">
    <source>
        <dbReference type="Proteomes" id="UP000007014"/>
    </source>
</evidence>
<dbReference type="InterPro" id="IPR047871">
    <property type="entry name" value="K_chnl_Slo-like"/>
</dbReference>
<accession>M1V5T2</accession>
<evidence type="ECO:0000259" key="16">
    <source>
        <dbReference type="Pfam" id="PF22614"/>
    </source>
</evidence>
<dbReference type="GO" id="GO:0016020">
    <property type="term" value="C:membrane"/>
    <property type="evidence" value="ECO:0007669"/>
    <property type="project" value="UniProtKB-SubCell"/>
</dbReference>
<keyword evidence="18" id="KW-1185">Reference proteome</keyword>
<evidence type="ECO:0000256" key="13">
    <source>
        <dbReference type="SAM" id="Phobius"/>
    </source>
</evidence>
<evidence type="ECO:0000256" key="9">
    <source>
        <dbReference type="ARBA" id="ARBA00023136"/>
    </source>
</evidence>
<gene>
    <name evidence="17" type="ORF">CYME_CMN092C</name>
</gene>
<dbReference type="InterPro" id="IPR003148">
    <property type="entry name" value="RCK_N"/>
</dbReference>
<dbReference type="Proteomes" id="UP000007014">
    <property type="component" value="Chromosome 14"/>
</dbReference>
<evidence type="ECO:0000256" key="6">
    <source>
        <dbReference type="ARBA" id="ARBA00022958"/>
    </source>
</evidence>
<keyword evidence="2" id="KW-0813">Transport</keyword>
<evidence type="ECO:0000256" key="4">
    <source>
        <dbReference type="ARBA" id="ARBA00022692"/>
    </source>
</evidence>
<feature type="transmembrane region" description="Helical" evidence="13">
    <location>
        <begin position="451"/>
        <end position="469"/>
    </location>
</feature>
<dbReference type="OrthoDB" id="4962at2759"/>
<dbReference type="Pfam" id="PF03493">
    <property type="entry name" value="BK_channel_a"/>
    <property type="match status" value="1"/>
</dbReference>
<dbReference type="eggNOG" id="KOG1420">
    <property type="taxonomic scope" value="Eukaryota"/>
</dbReference>